<dbReference type="SUPFAM" id="SSF81606">
    <property type="entry name" value="PP2C-like"/>
    <property type="match status" value="1"/>
</dbReference>
<comment type="catalytic activity">
    <reaction evidence="5">
        <text>O-phospho-L-threonyl-[protein] + H2O = L-threonyl-[protein] + phosphate</text>
        <dbReference type="Rhea" id="RHEA:47004"/>
        <dbReference type="Rhea" id="RHEA-COMP:11060"/>
        <dbReference type="Rhea" id="RHEA-COMP:11605"/>
        <dbReference type="ChEBI" id="CHEBI:15377"/>
        <dbReference type="ChEBI" id="CHEBI:30013"/>
        <dbReference type="ChEBI" id="CHEBI:43474"/>
        <dbReference type="ChEBI" id="CHEBI:61977"/>
        <dbReference type="EC" id="3.1.3.16"/>
    </reaction>
</comment>
<evidence type="ECO:0000259" key="7">
    <source>
        <dbReference type="PROSITE" id="PS51746"/>
    </source>
</evidence>
<evidence type="ECO:0000313" key="9">
    <source>
        <dbReference type="Proteomes" id="UP001054889"/>
    </source>
</evidence>
<dbReference type="PROSITE" id="PS51746">
    <property type="entry name" value="PPM_2"/>
    <property type="match status" value="1"/>
</dbReference>
<comment type="caution">
    <text evidence="8">The sequence shown here is derived from an EMBL/GenBank/DDBJ whole genome shotgun (WGS) entry which is preliminary data.</text>
</comment>
<reference evidence="8" key="1">
    <citation type="journal article" date="2018" name="DNA Res.">
        <title>Multiple hybrid de novo genome assembly of finger millet, an orphan allotetraploid crop.</title>
        <authorList>
            <person name="Hatakeyama M."/>
            <person name="Aluri S."/>
            <person name="Balachadran M.T."/>
            <person name="Sivarajan S.R."/>
            <person name="Patrignani A."/>
            <person name="Gruter S."/>
            <person name="Poveda L."/>
            <person name="Shimizu-Inatsugi R."/>
            <person name="Baeten J."/>
            <person name="Francoijs K.J."/>
            <person name="Nataraja K.N."/>
            <person name="Reddy Y.A.N."/>
            <person name="Phadnis S."/>
            <person name="Ravikumar R.L."/>
            <person name="Schlapbach R."/>
            <person name="Sreeman S.M."/>
            <person name="Shimizu K.K."/>
        </authorList>
    </citation>
    <scope>NUCLEOTIDE SEQUENCE</scope>
</reference>
<dbReference type="InterPro" id="IPR015655">
    <property type="entry name" value="PP2C"/>
</dbReference>
<reference evidence="8" key="2">
    <citation type="submission" date="2021-12" db="EMBL/GenBank/DDBJ databases">
        <title>Resequencing data analysis of finger millet.</title>
        <authorList>
            <person name="Hatakeyama M."/>
            <person name="Aluri S."/>
            <person name="Balachadran M.T."/>
            <person name="Sivarajan S.R."/>
            <person name="Poveda L."/>
            <person name="Shimizu-Inatsugi R."/>
            <person name="Schlapbach R."/>
            <person name="Sreeman S.M."/>
            <person name="Shimizu K.K."/>
        </authorList>
    </citation>
    <scope>NUCLEOTIDE SEQUENCE</scope>
</reference>
<dbReference type="EC" id="3.1.3.16" evidence="1"/>
<dbReference type="Pfam" id="PF00481">
    <property type="entry name" value="PP2C"/>
    <property type="match status" value="1"/>
</dbReference>
<dbReference type="InterPro" id="IPR001932">
    <property type="entry name" value="PPM-type_phosphatase-like_dom"/>
</dbReference>
<keyword evidence="9" id="KW-1185">Reference proteome</keyword>
<dbReference type="PANTHER" id="PTHR47992">
    <property type="entry name" value="PROTEIN PHOSPHATASE"/>
    <property type="match status" value="1"/>
</dbReference>
<gene>
    <name evidence="8" type="primary">ga14055</name>
    <name evidence="8" type="ORF">PR202_ga14055</name>
</gene>
<organism evidence="8 9">
    <name type="scientific">Eleusine coracana subsp. coracana</name>
    <dbReference type="NCBI Taxonomy" id="191504"/>
    <lineage>
        <taxon>Eukaryota</taxon>
        <taxon>Viridiplantae</taxon>
        <taxon>Streptophyta</taxon>
        <taxon>Embryophyta</taxon>
        <taxon>Tracheophyta</taxon>
        <taxon>Spermatophyta</taxon>
        <taxon>Magnoliopsida</taxon>
        <taxon>Liliopsida</taxon>
        <taxon>Poales</taxon>
        <taxon>Poaceae</taxon>
        <taxon>PACMAD clade</taxon>
        <taxon>Chloridoideae</taxon>
        <taxon>Cynodonteae</taxon>
        <taxon>Eleusininae</taxon>
        <taxon>Eleusine</taxon>
    </lineage>
</organism>
<dbReference type="Gene3D" id="3.60.40.10">
    <property type="entry name" value="PPM-type phosphatase domain"/>
    <property type="match status" value="1"/>
</dbReference>
<protein>
    <recommendedName>
        <fullName evidence="1">protein-serine/threonine phosphatase</fullName>
        <ecNumber evidence="1">3.1.3.16</ecNumber>
    </recommendedName>
</protein>
<dbReference type="GO" id="GO:0004722">
    <property type="term" value="F:protein serine/threonine phosphatase activity"/>
    <property type="evidence" value="ECO:0007669"/>
    <property type="project" value="UniProtKB-EC"/>
</dbReference>
<feature type="domain" description="PPM-type phosphatase" evidence="7">
    <location>
        <begin position="20"/>
        <end position="290"/>
    </location>
</feature>
<evidence type="ECO:0000256" key="1">
    <source>
        <dbReference type="ARBA" id="ARBA00013081"/>
    </source>
</evidence>
<evidence type="ECO:0000256" key="6">
    <source>
        <dbReference type="SAM" id="MobiDB-lite"/>
    </source>
</evidence>
<evidence type="ECO:0000256" key="3">
    <source>
        <dbReference type="ARBA" id="ARBA00022912"/>
    </source>
</evidence>
<dbReference type="Proteomes" id="UP001054889">
    <property type="component" value="Unassembled WGS sequence"/>
</dbReference>
<proteinExistence type="predicted"/>
<keyword evidence="2" id="KW-0378">Hydrolase</keyword>
<evidence type="ECO:0000313" key="8">
    <source>
        <dbReference type="EMBL" id="GJM97150.1"/>
    </source>
</evidence>
<evidence type="ECO:0000256" key="2">
    <source>
        <dbReference type="ARBA" id="ARBA00022801"/>
    </source>
</evidence>
<name>A0AAV5CGA6_ELECO</name>
<evidence type="ECO:0000256" key="5">
    <source>
        <dbReference type="ARBA" id="ARBA00048336"/>
    </source>
</evidence>
<dbReference type="EMBL" id="BQKI01000006">
    <property type="protein sequence ID" value="GJM97150.1"/>
    <property type="molecule type" value="Genomic_DNA"/>
</dbReference>
<sequence length="290" mass="30479">MCREHAGPDPQAPLGVRRCLAHLACPRRPRGTPPPALRAATGSSGGATSRAATPGDVSVAVAQANQEGFLELVSCLWETQPDIATVGTCCLLGVVHNRTLFVANLGDSRAVLGRKVGRTGQIAAEQLSSEHNANQEAVRNELMAQHPDDPQIVSLKHGVWRVKGIIQKQRRAYERGKQSMRSGAARAEQRRPCTIRGGANLLLGGGDLLGGNLLSWAEGKLGHRRGWSSGRLLDDDGLLDAPLPGQAAASDGISRDSGGSSRAAAGFHARQLGFAPRHSGARLGSLGPIY</sequence>
<accession>A0AAV5CGA6</accession>
<dbReference type="InterPro" id="IPR036457">
    <property type="entry name" value="PPM-type-like_dom_sf"/>
</dbReference>
<keyword evidence="3" id="KW-0904">Protein phosphatase</keyword>
<comment type="catalytic activity">
    <reaction evidence="4">
        <text>O-phospho-L-seryl-[protein] + H2O = L-seryl-[protein] + phosphate</text>
        <dbReference type="Rhea" id="RHEA:20629"/>
        <dbReference type="Rhea" id="RHEA-COMP:9863"/>
        <dbReference type="Rhea" id="RHEA-COMP:11604"/>
        <dbReference type="ChEBI" id="CHEBI:15377"/>
        <dbReference type="ChEBI" id="CHEBI:29999"/>
        <dbReference type="ChEBI" id="CHEBI:43474"/>
        <dbReference type="ChEBI" id="CHEBI:83421"/>
        <dbReference type="EC" id="3.1.3.16"/>
    </reaction>
</comment>
<dbReference type="AlphaFoldDB" id="A0AAV5CGA6"/>
<evidence type="ECO:0000256" key="4">
    <source>
        <dbReference type="ARBA" id="ARBA00047761"/>
    </source>
</evidence>
<feature type="region of interest" description="Disordered" evidence="6">
    <location>
        <begin position="30"/>
        <end position="52"/>
    </location>
</feature>